<dbReference type="Proteomes" id="UP000032352">
    <property type="component" value="Chromosome"/>
</dbReference>
<organism evidence="1 2">
    <name type="scientific">Thalassomonas viridans</name>
    <dbReference type="NCBI Taxonomy" id="137584"/>
    <lineage>
        <taxon>Bacteria</taxon>
        <taxon>Pseudomonadati</taxon>
        <taxon>Pseudomonadota</taxon>
        <taxon>Gammaproteobacteria</taxon>
        <taxon>Alteromonadales</taxon>
        <taxon>Colwelliaceae</taxon>
        <taxon>Thalassomonas</taxon>
    </lineage>
</organism>
<dbReference type="RefSeq" id="WP_044839887.1">
    <property type="nucleotide sequence ID" value="NZ_CP059733.1"/>
</dbReference>
<gene>
    <name evidence="1" type="ORF">SG34_015570</name>
</gene>
<protein>
    <submittedName>
        <fullName evidence="1">DUF4826 family protein</fullName>
    </submittedName>
</protein>
<proteinExistence type="predicted"/>
<accession>A0AAF0C6P2</accession>
<dbReference type="KEGG" id="tvd:SG34_015570"/>
<name>A0AAF0C6P2_9GAMM</name>
<dbReference type="Pfam" id="PF16108">
    <property type="entry name" value="DUF4826"/>
    <property type="match status" value="1"/>
</dbReference>
<reference evidence="1 2" key="1">
    <citation type="journal article" date="2015" name="Genome Announc.">
        <title>Draft Genome Sequences of Marine Isolates of Thalassomonas viridans and Thalassomonas actiniarum.</title>
        <authorList>
            <person name="Olonade I."/>
            <person name="van Zyl L.J."/>
            <person name="Trindade M."/>
        </authorList>
    </citation>
    <scope>NUCLEOTIDE SEQUENCE [LARGE SCALE GENOMIC DNA]</scope>
    <source>
        <strain evidence="1 2">XOM25</strain>
    </source>
</reference>
<keyword evidence="2" id="KW-1185">Reference proteome</keyword>
<evidence type="ECO:0000313" key="1">
    <source>
        <dbReference type="EMBL" id="WDE02863.1"/>
    </source>
</evidence>
<reference evidence="1 2" key="2">
    <citation type="journal article" date="2022" name="Mar. Drugs">
        <title>Bioassay-Guided Fractionation Leads to the Detection of Cholic Acid Generated by the Rare Thalassomonas sp.</title>
        <authorList>
            <person name="Pheiffer F."/>
            <person name="Schneider Y.K."/>
            <person name="Hansen E.H."/>
            <person name="Andersen J.H."/>
            <person name="Isaksson J."/>
            <person name="Busche T."/>
            <person name="R C."/>
            <person name="Kalinowski J."/>
            <person name="Zyl L.V."/>
            <person name="Trindade M."/>
        </authorList>
    </citation>
    <scope>NUCLEOTIDE SEQUENCE [LARGE SCALE GENOMIC DNA]</scope>
    <source>
        <strain evidence="1 2">XOM25</strain>
    </source>
</reference>
<evidence type="ECO:0000313" key="2">
    <source>
        <dbReference type="Proteomes" id="UP000032352"/>
    </source>
</evidence>
<sequence>MTNQASMNEEQQSQWVRTQYQAATKYLADKGLVTDSVAMEESRYLVPVVAVWKLKLLDGTKAWVISGDLPTDHSSADVAPDARDALRHFSLKWQLQAENLFKAGAAEQNKFAELLVSRAEGLYRLYEDEKLWGSK</sequence>
<dbReference type="AlphaFoldDB" id="A0AAF0C6P2"/>
<dbReference type="EMBL" id="CP059733">
    <property type="protein sequence ID" value="WDE02863.1"/>
    <property type="molecule type" value="Genomic_DNA"/>
</dbReference>
<dbReference type="InterPro" id="IPR032251">
    <property type="entry name" value="DUF4826"/>
</dbReference>